<organism evidence="13 14">
    <name type="scientific">Poseidonocella sedimentorum</name>
    <dbReference type="NCBI Taxonomy" id="871652"/>
    <lineage>
        <taxon>Bacteria</taxon>
        <taxon>Pseudomonadati</taxon>
        <taxon>Pseudomonadota</taxon>
        <taxon>Alphaproteobacteria</taxon>
        <taxon>Rhodobacterales</taxon>
        <taxon>Roseobacteraceae</taxon>
        <taxon>Poseidonocella</taxon>
    </lineage>
</organism>
<dbReference type="EC" id="1.2.4.1" evidence="3 10"/>
<dbReference type="AlphaFoldDB" id="A0A1I6DGZ2"/>
<evidence type="ECO:0000256" key="4">
    <source>
        <dbReference type="ARBA" id="ARBA00014159"/>
    </source>
</evidence>
<comment type="catalytic activity">
    <reaction evidence="9 10">
        <text>N(6)-[(R)-lipoyl]-L-lysyl-[protein] + pyruvate + H(+) = N(6)-[(R)-S(8)-acetyldihydrolipoyl]-L-lysyl-[protein] + CO2</text>
        <dbReference type="Rhea" id="RHEA:19189"/>
        <dbReference type="Rhea" id="RHEA-COMP:10474"/>
        <dbReference type="Rhea" id="RHEA-COMP:10478"/>
        <dbReference type="ChEBI" id="CHEBI:15361"/>
        <dbReference type="ChEBI" id="CHEBI:15378"/>
        <dbReference type="ChEBI" id="CHEBI:16526"/>
        <dbReference type="ChEBI" id="CHEBI:83099"/>
        <dbReference type="ChEBI" id="CHEBI:83111"/>
        <dbReference type="EC" id="1.2.4.1"/>
    </reaction>
</comment>
<dbReference type="CDD" id="cd02000">
    <property type="entry name" value="TPP_E1_PDC_ADC_BCADC"/>
    <property type="match status" value="1"/>
</dbReference>
<evidence type="ECO:0000256" key="11">
    <source>
        <dbReference type="SAM" id="MobiDB-lite"/>
    </source>
</evidence>
<dbReference type="RefSeq" id="WP_092078143.1">
    <property type="nucleotide sequence ID" value="NZ_FOYI01000003.1"/>
</dbReference>
<gene>
    <name evidence="10" type="primary">pdhA</name>
    <name evidence="13" type="ORF">SAMN04515673_103224</name>
</gene>
<sequence length="355" mass="37404">MGAGQTPQNPAERPAKSPAASAGRAAEVTVEGAAQATALGLYREMLRIRRFEEKAGQLYGMGLIGGYCHLCIGQEAVPVGLEAVARSDDRRITSYRSHGLMLACGMDPARIMAELLGRATGYSGGKGGSMHMASPAHGFFGGHAIVGAQVPIGTGLAFADRYRGEDRVSFVYFGDAAANQGQVAESYHLAALWKLPVIFVIENNQHGADLPPGGAAAAPDLHSRGAGYGIPGEAVDGMDVEAVIAAGARARAHCAAGRGPVILEMKTYRYRGHSMADPAKYRTREDMHRVRQEKDAIARIRAMLTSRHGVSEDALKTIDREIKAEVSAAAETACAAPEPARDALMQDVPTGAETI</sequence>
<evidence type="ECO:0000313" key="13">
    <source>
        <dbReference type="EMBL" id="SFR04703.1"/>
    </source>
</evidence>
<feature type="domain" description="Dehydrogenase E1 component" evidence="12">
    <location>
        <begin position="44"/>
        <end position="339"/>
    </location>
</feature>
<comment type="cofactor">
    <cofactor evidence="1 10">
        <name>thiamine diphosphate</name>
        <dbReference type="ChEBI" id="CHEBI:58937"/>
    </cofactor>
</comment>
<evidence type="ECO:0000256" key="6">
    <source>
        <dbReference type="ARBA" id="ARBA00023052"/>
    </source>
</evidence>
<evidence type="ECO:0000259" key="12">
    <source>
        <dbReference type="Pfam" id="PF00676"/>
    </source>
</evidence>
<dbReference type="PANTHER" id="PTHR11516:SF60">
    <property type="entry name" value="PYRUVATE DEHYDROGENASE E1 COMPONENT SUBUNIT ALPHA"/>
    <property type="match status" value="1"/>
</dbReference>
<evidence type="ECO:0000313" key="14">
    <source>
        <dbReference type="Proteomes" id="UP000199302"/>
    </source>
</evidence>
<dbReference type="Gene3D" id="3.40.50.970">
    <property type="match status" value="1"/>
</dbReference>
<keyword evidence="6 10" id="KW-0786">Thiamine pyrophosphate</keyword>
<name>A0A1I6DGZ2_9RHOB</name>
<comment type="subunit">
    <text evidence="2 10">Heterodimer of an alpha and a beta chain.</text>
</comment>
<proteinExistence type="predicted"/>
<dbReference type="Pfam" id="PF00676">
    <property type="entry name" value="E1_dh"/>
    <property type="match status" value="1"/>
</dbReference>
<dbReference type="STRING" id="871652.SAMN04515673_103224"/>
<dbReference type="PANTHER" id="PTHR11516">
    <property type="entry name" value="PYRUVATE DEHYDROGENASE E1 COMPONENT, ALPHA SUBUNIT BACTERIAL AND ORGANELLAR"/>
    <property type="match status" value="1"/>
</dbReference>
<dbReference type="GO" id="GO:0004739">
    <property type="term" value="F:pyruvate dehydrogenase (acetyl-transferring) activity"/>
    <property type="evidence" value="ECO:0007669"/>
    <property type="project" value="UniProtKB-UniRule"/>
</dbReference>
<dbReference type="Proteomes" id="UP000199302">
    <property type="component" value="Unassembled WGS sequence"/>
</dbReference>
<accession>A0A1I6DGZ2</accession>
<dbReference type="NCBIfam" id="TIGR03182">
    <property type="entry name" value="PDH_E1_alph_y"/>
    <property type="match status" value="1"/>
</dbReference>
<keyword evidence="7 10" id="KW-0670">Pyruvate</keyword>
<dbReference type="SUPFAM" id="SSF52518">
    <property type="entry name" value="Thiamin diphosphate-binding fold (THDP-binding)"/>
    <property type="match status" value="1"/>
</dbReference>
<feature type="region of interest" description="Disordered" evidence="11">
    <location>
        <begin position="1"/>
        <end position="23"/>
    </location>
</feature>
<dbReference type="FunFam" id="3.40.50.970:FF:000013">
    <property type="entry name" value="Pyruvate dehydrogenase E1 component subunit alpha"/>
    <property type="match status" value="1"/>
</dbReference>
<dbReference type="GO" id="GO:0006086">
    <property type="term" value="P:pyruvate decarboxylation to acetyl-CoA"/>
    <property type="evidence" value="ECO:0007669"/>
    <property type="project" value="InterPro"/>
</dbReference>
<dbReference type="InterPro" id="IPR017597">
    <property type="entry name" value="Pyrv_DH_E1_asu_subgrp-y"/>
</dbReference>
<comment type="function">
    <text evidence="8">The pyruvate dehydrogenase complex catalyzes the overall conversion of pyruvate to acetyl-CoA and CO(2). It contains multiple copies of three enzymatic components: pyruvate dehydrogenase (E1), dihydrolipoamide acetyltransferase (E2) and lipoamide dehydrogenase (E3).</text>
</comment>
<dbReference type="InterPro" id="IPR050642">
    <property type="entry name" value="PDH_E1_Alpha_Subunit"/>
</dbReference>
<dbReference type="OrthoDB" id="9766715at2"/>
<dbReference type="EMBL" id="FOYI01000003">
    <property type="protein sequence ID" value="SFR04703.1"/>
    <property type="molecule type" value="Genomic_DNA"/>
</dbReference>
<evidence type="ECO:0000256" key="10">
    <source>
        <dbReference type="RuleBase" id="RU361139"/>
    </source>
</evidence>
<evidence type="ECO:0000256" key="8">
    <source>
        <dbReference type="ARBA" id="ARBA00025211"/>
    </source>
</evidence>
<evidence type="ECO:0000256" key="5">
    <source>
        <dbReference type="ARBA" id="ARBA00023002"/>
    </source>
</evidence>
<evidence type="ECO:0000256" key="3">
    <source>
        <dbReference type="ARBA" id="ARBA00012281"/>
    </source>
</evidence>
<keyword evidence="14" id="KW-1185">Reference proteome</keyword>
<evidence type="ECO:0000256" key="7">
    <source>
        <dbReference type="ARBA" id="ARBA00023317"/>
    </source>
</evidence>
<protein>
    <recommendedName>
        <fullName evidence="4 10">Pyruvate dehydrogenase E1 component subunit alpha</fullName>
        <ecNumber evidence="3 10">1.2.4.1</ecNumber>
    </recommendedName>
</protein>
<dbReference type="InterPro" id="IPR029061">
    <property type="entry name" value="THDP-binding"/>
</dbReference>
<keyword evidence="5 10" id="KW-0560">Oxidoreductase</keyword>
<reference evidence="13 14" key="1">
    <citation type="submission" date="2016-10" db="EMBL/GenBank/DDBJ databases">
        <authorList>
            <person name="de Groot N.N."/>
        </authorList>
    </citation>
    <scope>NUCLEOTIDE SEQUENCE [LARGE SCALE GENOMIC DNA]</scope>
    <source>
        <strain evidence="14">KMM 9023,NRIC 0796,JCM 17311,KCTC 23692</strain>
    </source>
</reference>
<evidence type="ECO:0000256" key="1">
    <source>
        <dbReference type="ARBA" id="ARBA00001964"/>
    </source>
</evidence>
<dbReference type="InterPro" id="IPR001017">
    <property type="entry name" value="DH_E1"/>
</dbReference>
<evidence type="ECO:0000256" key="9">
    <source>
        <dbReference type="ARBA" id="ARBA00051231"/>
    </source>
</evidence>
<evidence type="ECO:0000256" key="2">
    <source>
        <dbReference type="ARBA" id="ARBA00011870"/>
    </source>
</evidence>